<evidence type="ECO:0000313" key="2">
    <source>
        <dbReference type="Proteomes" id="UP001152795"/>
    </source>
</evidence>
<keyword evidence="2" id="KW-1185">Reference proteome</keyword>
<proteinExistence type="predicted"/>
<reference evidence="1" key="1">
    <citation type="submission" date="2020-04" db="EMBL/GenBank/DDBJ databases">
        <authorList>
            <person name="Alioto T."/>
            <person name="Alioto T."/>
            <person name="Gomez Garrido J."/>
        </authorList>
    </citation>
    <scope>NUCLEOTIDE SEQUENCE</scope>
    <source>
        <strain evidence="1">A484AB</strain>
    </source>
</reference>
<dbReference type="EMBL" id="CACRXK020020252">
    <property type="protein sequence ID" value="CAB4034598.1"/>
    <property type="molecule type" value="Genomic_DNA"/>
</dbReference>
<dbReference type="AlphaFoldDB" id="A0A7D9LL02"/>
<dbReference type="Proteomes" id="UP001152795">
    <property type="component" value="Unassembled WGS sequence"/>
</dbReference>
<dbReference type="InterPro" id="IPR005533">
    <property type="entry name" value="AMOP_dom"/>
</dbReference>
<name>A0A7D9LL02_PARCT</name>
<protein>
    <submittedName>
        <fullName evidence="1">Uncharacterized protein</fullName>
    </submittedName>
</protein>
<evidence type="ECO:0000313" key="1">
    <source>
        <dbReference type="EMBL" id="CAB4034598.1"/>
    </source>
</evidence>
<dbReference type="OrthoDB" id="4405280at2759"/>
<dbReference type="PROSITE" id="PS50856">
    <property type="entry name" value="AMOP"/>
    <property type="match status" value="1"/>
</dbReference>
<feature type="non-terminal residue" evidence="1">
    <location>
        <position position="1"/>
    </location>
</feature>
<organism evidence="1 2">
    <name type="scientific">Paramuricea clavata</name>
    <name type="common">Red gorgonian</name>
    <name type="synonym">Violescent sea-whip</name>
    <dbReference type="NCBI Taxonomy" id="317549"/>
    <lineage>
        <taxon>Eukaryota</taxon>
        <taxon>Metazoa</taxon>
        <taxon>Cnidaria</taxon>
        <taxon>Anthozoa</taxon>
        <taxon>Octocorallia</taxon>
        <taxon>Malacalcyonacea</taxon>
        <taxon>Plexauridae</taxon>
        <taxon>Paramuricea</taxon>
    </lineage>
</organism>
<accession>A0A7D9LL02</accession>
<sequence length="165" mass="18275">SGTVNAELIDDVQGNLGTGRWIFDVGQSGEVTPDLQCYQWYEKEVALTRNSSDLNCPSFYNLALLDGRFIHESATETSQRVCFVNVLPKTGPAIRCCYGKGLGASLITSLPLAGSALDKNPLYFSTNDSTYGYQKCCIESDRCGAYYKLFPVKSSKFYKPPHWGR</sequence>
<gene>
    <name evidence="1" type="ORF">PACLA_8A016141</name>
</gene>
<comment type="caution">
    <text evidence="1">The sequence shown here is derived from an EMBL/GenBank/DDBJ whole genome shotgun (WGS) entry which is preliminary data.</text>
</comment>